<organism evidence="2 3">
    <name type="scientific">Phytophthora infestans</name>
    <name type="common">Potato late blight agent</name>
    <name type="synonym">Botrytis infestans</name>
    <dbReference type="NCBI Taxonomy" id="4787"/>
    <lineage>
        <taxon>Eukaryota</taxon>
        <taxon>Sar</taxon>
        <taxon>Stramenopiles</taxon>
        <taxon>Oomycota</taxon>
        <taxon>Peronosporomycetes</taxon>
        <taxon>Peronosporales</taxon>
        <taxon>Peronosporaceae</taxon>
        <taxon>Phytophthora</taxon>
    </lineage>
</organism>
<gene>
    <name evidence="2" type="ORF">GN958_ATG11528</name>
</gene>
<accession>A0A8S9UIN9</accession>
<feature type="region of interest" description="Disordered" evidence="1">
    <location>
        <begin position="118"/>
        <end position="138"/>
    </location>
</feature>
<dbReference type="Proteomes" id="UP000704712">
    <property type="component" value="Unassembled WGS sequence"/>
</dbReference>
<reference evidence="2" key="1">
    <citation type="submission" date="2020-03" db="EMBL/GenBank/DDBJ databases">
        <title>Hybrid Assembly of Korean Phytophthora infestans isolates.</title>
        <authorList>
            <person name="Prokchorchik M."/>
            <person name="Lee Y."/>
            <person name="Seo J."/>
            <person name="Cho J.-H."/>
            <person name="Park Y.-E."/>
            <person name="Jang D.-C."/>
            <person name="Im J.-S."/>
            <person name="Choi J.-G."/>
            <person name="Park H.-J."/>
            <person name="Lee G.-B."/>
            <person name="Lee Y.-G."/>
            <person name="Hong S.-Y."/>
            <person name="Cho K."/>
            <person name="Sohn K.H."/>
        </authorList>
    </citation>
    <scope>NUCLEOTIDE SEQUENCE</scope>
    <source>
        <strain evidence="2">KR_2_A2</strain>
    </source>
</reference>
<evidence type="ECO:0000313" key="2">
    <source>
        <dbReference type="EMBL" id="KAF4139312.1"/>
    </source>
</evidence>
<evidence type="ECO:0000256" key="1">
    <source>
        <dbReference type="SAM" id="MobiDB-lite"/>
    </source>
</evidence>
<name>A0A8S9UIN9_PHYIN</name>
<sequence length="138" mass="16008">MRAHKGFYNWITTLSPPAVSSRGNRLATEEINGSHERVTTERWLQDRQGKSLRQMWLGLSQSERDLHLQSVEDPGFNLDDYPQGIQDSRNDPPCYPYRGRPADTPTVFKTQLLFYRSRPAQKHQPTERLANSSIYMTN</sequence>
<dbReference type="EMBL" id="JAACNO010001558">
    <property type="protein sequence ID" value="KAF4139312.1"/>
    <property type="molecule type" value="Genomic_DNA"/>
</dbReference>
<comment type="caution">
    <text evidence="2">The sequence shown here is derived from an EMBL/GenBank/DDBJ whole genome shotgun (WGS) entry which is preliminary data.</text>
</comment>
<feature type="region of interest" description="Disordered" evidence="1">
    <location>
        <begin position="72"/>
        <end position="92"/>
    </location>
</feature>
<protein>
    <submittedName>
        <fullName evidence="2">Uncharacterized protein</fullName>
    </submittedName>
</protein>
<dbReference type="AlphaFoldDB" id="A0A8S9UIN9"/>
<evidence type="ECO:0000313" key="3">
    <source>
        <dbReference type="Proteomes" id="UP000704712"/>
    </source>
</evidence>
<feature type="compositionally biased region" description="Polar residues" evidence="1">
    <location>
        <begin position="129"/>
        <end position="138"/>
    </location>
</feature>
<proteinExistence type="predicted"/>